<comment type="subcellular location">
    <subcellularLocation>
        <location evidence="1">Nucleus</location>
    </subcellularLocation>
</comment>
<reference evidence="9" key="1">
    <citation type="submission" date="2023-06" db="EMBL/GenBank/DDBJ databases">
        <title>Conoideocrella luteorostrata (Hypocreales: Clavicipitaceae), a potential biocontrol fungus for elongate hemlock scale in United States Christmas tree production areas.</title>
        <authorList>
            <person name="Barrett H."/>
            <person name="Lovett B."/>
            <person name="Macias A.M."/>
            <person name="Stajich J.E."/>
            <person name="Kasson M.T."/>
        </authorList>
    </citation>
    <scope>NUCLEOTIDE SEQUENCE</scope>
    <source>
        <strain evidence="9">ARSEF 14590</strain>
    </source>
</reference>
<feature type="domain" description="Zn(2)-C6 fungal-type" evidence="8">
    <location>
        <begin position="122"/>
        <end position="156"/>
    </location>
</feature>
<dbReference type="PANTHER" id="PTHR31845:SF39">
    <property type="entry name" value="TRANSCRIPTION FACTOR PBCR-RELATED"/>
    <property type="match status" value="1"/>
</dbReference>
<evidence type="ECO:0000259" key="8">
    <source>
        <dbReference type="PROSITE" id="PS50048"/>
    </source>
</evidence>
<feature type="region of interest" description="Disordered" evidence="7">
    <location>
        <begin position="653"/>
        <end position="713"/>
    </location>
</feature>
<evidence type="ECO:0000256" key="1">
    <source>
        <dbReference type="ARBA" id="ARBA00004123"/>
    </source>
</evidence>
<dbReference type="GO" id="GO:0005634">
    <property type="term" value="C:nucleus"/>
    <property type="evidence" value="ECO:0007669"/>
    <property type="project" value="UniProtKB-SubCell"/>
</dbReference>
<feature type="compositionally biased region" description="Polar residues" evidence="7">
    <location>
        <begin position="691"/>
        <end position="702"/>
    </location>
</feature>
<dbReference type="CDD" id="cd00067">
    <property type="entry name" value="GAL4"/>
    <property type="match status" value="1"/>
</dbReference>
<comment type="caution">
    <text evidence="9">The sequence shown here is derived from an EMBL/GenBank/DDBJ whole genome shotgun (WGS) entry which is preliminary data.</text>
</comment>
<evidence type="ECO:0000256" key="3">
    <source>
        <dbReference type="ARBA" id="ARBA00023015"/>
    </source>
</evidence>
<dbReference type="InterPro" id="IPR001138">
    <property type="entry name" value="Zn2Cys6_DnaBD"/>
</dbReference>
<dbReference type="SMART" id="SM00066">
    <property type="entry name" value="GAL4"/>
    <property type="match status" value="1"/>
</dbReference>
<dbReference type="InterPro" id="IPR051089">
    <property type="entry name" value="prtT"/>
</dbReference>
<keyword evidence="4" id="KW-0238">DNA-binding</keyword>
<keyword evidence="5" id="KW-0804">Transcription</keyword>
<evidence type="ECO:0000256" key="2">
    <source>
        <dbReference type="ARBA" id="ARBA00022723"/>
    </source>
</evidence>
<keyword evidence="6" id="KW-0539">Nucleus</keyword>
<evidence type="ECO:0000256" key="5">
    <source>
        <dbReference type="ARBA" id="ARBA00023163"/>
    </source>
</evidence>
<keyword evidence="10" id="KW-1185">Reference proteome</keyword>
<gene>
    <name evidence="9" type="primary">WAR1</name>
    <name evidence="9" type="ORF">QQS21_010174</name>
</gene>
<dbReference type="GO" id="GO:0000981">
    <property type="term" value="F:DNA-binding transcription factor activity, RNA polymerase II-specific"/>
    <property type="evidence" value="ECO:0007669"/>
    <property type="project" value="InterPro"/>
</dbReference>
<dbReference type="InterPro" id="IPR036864">
    <property type="entry name" value="Zn2-C6_fun-type_DNA-bd_sf"/>
</dbReference>
<evidence type="ECO:0000256" key="7">
    <source>
        <dbReference type="SAM" id="MobiDB-lite"/>
    </source>
</evidence>
<keyword evidence="3" id="KW-0805">Transcription regulation</keyword>
<dbReference type="AlphaFoldDB" id="A0AAJ0FPM9"/>
<dbReference type="PANTHER" id="PTHR31845">
    <property type="entry name" value="FINGER DOMAIN PROTEIN, PUTATIVE-RELATED"/>
    <property type="match status" value="1"/>
</dbReference>
<proteinExistence type="predicted"/>
<name>A0AAJ0FPM9_9HYPO</name>
<evidence type="ECO:0000256" key="4">
    <source>
        <dbReference type="ARBA" id="ARBA00023125"/>
    </source>
</evidence>
<keyword evidence="2" id="KW-0479">Metal-binding</keyword>
<dbReference type="Pfam" id="PF04082">
    <property type="entry name" value="Fungal_trans"/>
    <property type="match status" value="1"/>
</dbReference>
<dbReference type="EMBL" id="JASWJB010000286">
    <property type="protein sequence ID" value="KAK2592136.1"/>
    <property type="molecule type" value="Genomic_DNA"/>
</dbReference>
<feature type="compositionally biased region" description="Basic and acidic residues" evidence="7">
    <location>
        <begin position="91"/>
        <end position="101"/>
    </location>
</feature>
<dbReference type="PROSITE" id="PS50048">
    <property type="entry name" value="ZN2_CY6_FUNGAL_2"/>
    <property type="match status" value="1"/>
</dbReference>
<dbReference type="SUPFAM" id="SSF57701">
    <property type="entry name" value="Zn2/Cys6 DNA-binding domain"/>
    <property type="match status" value="1"/>
</dbReference>
<feature type="compositionally biased region" description="Gly residues" evidence="7">
    <location>
        <begin position="37"/>
        <end position="47"/>
    </location>
</feature>
<accession>A0AAJ0FPM9</accession>
<organism evidence="9 10">
    <name type="scientific">Conoideocrella luteorostrata</name>
    <dbReference type="NCBI Taxonomy" id="1105319"/>
    <lineage>
        <taxon>Eukaryota</taxon>
        <taxon>Fungi</taxon>
        <taxon>Dikarya</taxon>
        <taxon>Ascomycota</taxon>
        <taxon>Pezizomycotina</taxon>
        <taxon>Sordariomycetes</taxon>
        <taxon>Hypocreomycetidae</taxon>
        <taxon>Hypocreales</taxon>
        <taxon>Clavicipitaceae</taxon>
        <taxon>Conoideocrella</taxon>
    </lineage>
</organism>
<feature type="region of interest" description="Disordered" evidence="7">
    <location>
        <begin position="1"/>
        <end position="123"/>
    </location>
</feature>
<dbReference type="GO" id="GO:0008270">
    <property type="term" value="F:zinc ion binding"/>
    <property type="evidence" value="ECO:0007669"/>
    <property type="project" value="InterPro"/>
</dbReference>
<evidence type="ECO:0000313" key="9">
    <source>
        <dbReference type="EMBL" id="KAK2592136.1"/>
    </source>
</evidence>
<dbReference type="InterPro" id="IPR007219">
    <property type="entry name" value="XnlR_reg_dom"/>
</dbReference>
<dbReference type="CDD" id="cd12148">
    <property type="entry name" value="fungal_TF_MHR"/>
    <property type="match status" value="1"/>
</dbReference>
<dbReference type="PROSITE" id="PS00463">
    <property type="entry name" value="ZN2_CY6_FUNGAL_1"/>
    <property type="match status" value="1"/>
</dbReference>
<evidence type="ECO:0000256" key="6">
    <source>
        <dbReference type="ARBA" id="ARBA00023242"/>
    </source>
</evidence>
<dbReference type="GO" id="GO:0006351">
    <property type="term" value="P:DNA-templated transcription"/>
    <property type="evidence" value="ECO:0007669"/>
    <property type="project" value="InterPro"/>
</dbReference>
<protein>
    <submittedName>
        <fullName evidence="9">Weak acid resistance</fullName>
    </submittedName>
</protein>
<dbReference type="Gene3D" id="4.10.240.10">
    <property type="entry name" value="Zn(2)-C6 fungal-type DNA-binding domain"/>
    <property type="match status" value="1"/>
</dbReference>
<feature type="compositionally biased region" description="Basic residues" evidence="7">
    <location>
        <begin position="110"/>
        <end position="119"/>
    </location>
</feature>
<dbReference type="GO" id="GO:0000976">
    <property type="term" value="F:transcription cis-regulatory region binding"/>
    <property type="evidence" value="ECO:0007669"/>
    <property type="project" value="TreeGrafter"/>
</dbReference>
<dbReference type="Pfam" id="PF00172">
    <property type="entry name" value="Zn_clus"/>
    <property type="match status" value="1"/>
</dbReference>
<sequence length="728" mass="80677">MSFFKFKLDNVPPRSALVPIASQTQALSSPSSSTPGSGSGSGNGGEIQHGTSSTRPLPAGSSFQRPYIVQPPQGTGNPRSRDGGFPSNEGRAGKRAAEEPTTRFITSTPRSRKQTKTRRSTSCTECRLSKTRCERSSSVPGDACHRCLRLGKHCLFDAIPSPPSTVVKPPASRWQSGALDLVRDRKEDTSGTGRNMEAEASSAFFAAVPNHSPRPLPSIENKQLDIKIDSLIGRDVAQRVFRHYISHFVPKCPMVIFTPGITAEAVRETRPLLFLSILSVSANEYCTAGEQKELVLEAKQALAERAFVRGEKSLELVQALQVVSLWYRAPDDYKQVNLTQLSQIAITMAIDLGLDKIDVSQPVDTSLAAWDRAEAQRAWLGCFLLTTSISLVLRRVQMISWTSDMNIYMTDLQRTQLSPSDAFFCELVKMERLSYAMDETLSLSDSASSASIYDPATMRTIQDFQARIDGWTSFNLDPLQKFLVNFGKFTGSLYAHEPAMHVNGNVSEFAAPFTSKSLQACSFINEKTEAVQLLMLRKIMTASHGLLDVFLGLPLLDMLTLSPHIYGGRVIYSVILLCKLYKTITSSRRDVTDYISTDELFLEHYLERLVIVAKDLVMKDERNALSRSFAIFEQLKKWFHLNGYQQLPADELATGSSRRSNNRQHDAMQTSSGSRVLLHPYSGTAALPGSQPEQAPSSTSPVSRLPPADTDSGQDWFWEDLFHVDMFN</sequence>
<evidence type="ECO:0000313" key="10">
    <source>
        <dbReference type="Proteomes" id="UP001251528"/>
    </source>
</evidence>
<dbReference type="Proteomes" id="UP001251528">
    <property type="component" value="Unassembled WGS sequence"/>
</dbReference>